<keyword evidence="3" id="KW-1185">Reference proteome</keyword>
<protein>
    <submittedName>
        <fullName evidence="2">Uncharacterized protein</fullName>
    </submittedName>
</protein>
<sequence>MPTQRSRVRRRVAPSDLRDVDPVQVIPDIVAPQPRRRKRARADTTQVPADRPVPPVQQPAESLPQIPLTHPSADQIAAAMISQLKDSGVQLTVNREPVPVTTNFRANYLTDGVSYENTGRRDLHNAEPIQIVESQPNSSYVLAQPLVTDPDMLAYSGHSKRSITRFMH</sequence>
<dbReference type="AlphaFoldDB" id="A0A6J8C2Z8"/>
<name>A0A6J8C2Z8_MYTCO</name>
<feature type="compositionally biased region" description="Low complexity" evidence="1">
    <location>
        <begin position="22"/>
        <end position="33"/>
    </location>
</feature>
<feature type="region of interest" description="Disordered" evidence="1">
    <location>
        <begin position="1"/>
        <end position="65"/>
    </location>
</feature>
<evidence type="ECO:0000313" key="3">
    <source>
        <dbReference type="Proteomes" id="UP000507470"/>
    </source>
</evidence>
<evidence type="ECO:0000313" key="2">
    <source>
        <dbReference type="EMBL" id="CAC5390775.1"/>
    </source>
</evidence>
<evidence type="ECO:0000256" key="1">
    <source>
        <dbReference type="SAM" id="MobiDB-lite"/>
    </source>
</evidence>
<dbReference type="Proteomes" id="UP000507470">
    <property type="component" value="Unassembled WGS sequence"/>
</dbReference>
<feature type="compositionally biased region" description="Basic residues" evidence="1">
    <location>
        <begin position="1"/>
        <end position="12"/>
    </location>
</feature>
<organism evidence="2 3">
    <name type="scientific">Mytilus coruscus</name>
    <name type="common">Sea mussel</name>
    <dbReference type="NCBI Taxonomy" id="42192"/>
    <lineage>
        <taxon>Eukaryota</taxon>
        <taxon>Metazoa</taxon>
        <taxon>Spiralia</taxon>
        <taxon>Lophotrochozoa</taxon>
        <taxon>Mollusca</taxon>
        <taxon>Bivalvia</taxon>
        <taxon>Autobranchia</taxon>
        <taxon>Pteriomorphia</taxon>
        <taxon>Mytilida</taxon>
        <taxon>Mytiloidea</taxon>
        <taxon>Mytilidae</taxon>
        <taxon>Mytilinae</taxon>
        <taxon>Mytilus</taxon>
    </lineage>
</organism>
<reference evidence="2 3" key="1">
    <citation type="submission" date="2020-06" db="EMBL/GenBank/DDBJ databases">
        <authorList>
            <person name="Li R."/>
            <person name="Bekaert M."/>
        </authorList>
    </citation>
    <scope>NUCLEOTIDE SEQUENCE [LARGE SCALE GENOMIC DNA]</scope>
    <source>
        <strain evidence="3">wild</strain>
    </source>
</reference>
<dbReference type="EMBL" id="CACVKT020004618">
    <property type="protein sequence ID" value="CAC5390775.1"/>
    <property type="molecule type" value="Genomic_DNA"/>
</dbReference>
<proteinExistence type="predicted"/>
<accession>A0A6J8C2Z8</accession>
<dbReference type="OrthoDB" id="10400755at2759"/>
<gene>
    <name evidence="2" type="ORF">MCOR_25850</name>
</gene>